<gene>
    <name evidence="2" type="ORF">LV75_003321</name>
</gene>
<dbReference type="EMBL" id="JAMTCO010000008">
    <property type="protein sequence ID" value="MCP2270809.1"/>
    <property type="molecule type" value="Genomic_DNA"/>
</dbReference>
<proteinExistence type="predicted"/>
<dbReference type="PROSITE" id="PS50995">
    <property type="entry name" value="HTH_MARR_2"/>
    <property type="match status" value="1"/>
</dbReference>
<comment type="caution">
    <text evidence="2">The sequence shown here is derived from an EMBL/GenBank/DDBJ whole genome shotgun (WGS) entry which is preliminary data.</text>
</comment>
<keyword evidence="2" id="KW-0238">DNA-binding</keyword>
<dbReference type="Gene3D" id="1.10.10.10">
    <property type="entry name" value="Winged helix-like DNA-binding domain superfamily/Winged helix DNA-binding domain"/>
    <property type="match status" value="1"/>
</dbReference>
<dbReference type="PANTHER" id="PTHR33164">
    <property type="entry name" value="TRANSCRIPTIONAL REGULATOR, MARR FAMILY"/>
    <property type="match status" value="1"/>
</dbReference>
<evidence type="ECO:0000313" key="2">
    <source>
        <dbReference type="EMBL" id="MCP2270809.1"/>
    </source>
</evidence>
<dbReference type="InterPro" id="IPR036388">
    <property type="entry name" value="WH-like_DNA-bd_sf"/>
</dbReference>
<name>A0ABT1IDW8_9PSEU</name>
<evidence type="ECO:0000259" key="1">
    <source>
        <dbReference type="PROSITE" id="PS50995"/>
    </source>
</evidence>
<sequence length="178" mass="19408">MSNAGRATLGDMDEPLLQPDVDPPVRLWRLTSWLLHQATARANRLVVAHFGRPGGRMRYAILAGLDQFGSLSQADLSRRLGIDRGDAVAGLNDLERDGLAKRVPDPADSRRNLVHITPTGREALLEFDVLVDAAQGELLRDLAPAERVQLNSLLRRLVERPANAPARTGAASRKSARA</sequence>
<dbReference type="Pfam" id="PF12802">
    <property type="entry name" value="MarR_2"/>
    <property type="match status" value="1"/>
</dbReference>
<dbReference type="GO" id="GO:0003677">
    <property type="term" value="F:DNA binding"/>
    <property type="evidence" value="ECO:0007669"/>
    <property type="project" value="UniProtKB-KW"/>
</dbReference>
<dbReference type="InterPro" id="IPR000835">
    <property type="entry name" value="HTH_MarR-typ"/>
</dbReference>
<evidence type="ECO:0000313" key="3">
    <source>
        <dbReference type="Proteomes" id="UP001205185"/>
    </source>
</evidence>
<dbReference type="PRINTS" id="PR00598">
    <property type="entry name" value="HTHMARR"/>
</dbReference>
<dbReference type="InterPro" id="IPR036390">
    <property type="entry name" value="WH_DNA-bd_sf"/>
</dbReference>
<feature type="domain" description="HTH marR-type" evidence="1">
    <location>
        <begin position="24"/>
        <end position="159"/>
    </location>
</feature>
<dbReference type="SMART" id="SM00347">
    <property type="entry name" value="HTH_MARR"/>
    <property type="match status" value="1"/>
</dbReference>
<dbReference type="PANTHER" id="PTHR33164:SF43">
    <property type="entry name" value="HTH-TYPE TRANSCRIPTIONAL REPRESSOR YETL"/>
    <property type="match status" value="1"/>
</dbReference>
<reference evidence="2 3" key="1">
    <citation type="submission" date="2022-06" db="EMBL/GenBank/DDBJ databases">
        <title>Genomic Encyclopedia of Archaeal and Bacterial Type Strains, Phase II (KMG-II): from individual species to whole genera.</title>
        <authorList>
            <person name="Goeker M."/>
        </authorList>
    </citation>
    <scope>NUCLEOTIDE SEQUENCE [LARGE SCALE GENOMIC DNA]</scope>
    <source>
        <strain evidence="2 3">DSM 44255</strain>
    </source>
</reference>
<organism evidence="2 3">
    <name type="scientific">Actinokineospora diospyrosa</name>
    <dbReference type="NCBI Taxonomy" id="103728"/>
    <lineage>
        <taxon>Bacteria</taxon>
        <taxon>Bacillati</taxon>
        <taxon>Actinomycetota</taxon>
        <taxon>Actinomycetes</taxon>
        <taxon>Pseudonocardiales</taxon>
        <taxon>Pseudonocardiaceae</taxon>
        <taxon>Actinokineospora</taxon>
    </lineage>
</organism>
<protein>
    <submittedName>
        <fullName evidence="2">DNA-binding transcriptional regulator, MarR family</fullName>
    </submittedName>
</protein>
<dbReference type="InterPro" id="IPR039422">
    <property type="entry name" value="MarR/SlyA-like"/>
</dbReference>
<dbReference type="SUPFAM" id="SSF46785">
    <property type="entry name" value="Winged helix' DNA-binding domain"/>
    <property type="match status" value="1"/>
</dbReference>
<dbReference type="Proteomes" id="UP001205185">
    <property type="component" value="Unassembled WGS sequence"/>
</dbReference>
<accession>A0ABT1IDW8</accession>
<keyword evidence="3" id="KW-1185">Reference proteome</keyword>